<reference evidence="6 7" key="1">
    <citation type="submission" date="2018-01" db="EMBL/GenBank/DDBJ databases">
        <title>The whole genome sequencing and assembly of Paenibacillus chitinolyticus KCCM 41400 strain.</title>
        <authorList>
            <person name="Kim J.-Y."/>
            <person name="Park M.-K."/>
            <person name="Lee Y.-J."/>
            <person name="Yi H."/>
            <person name="Bahn Y.-S."/>
            <person name="Kim J.F."/>
            <person name="Lee D.-W."/>
        </authorList>
    </citation>
    <scope>NUCLEOTIDE SEQUENCE [LARGE SCALE GENOMIC DNA]</scope>
    <source>
        <strain evidence="6 7">KCCM 41400</strain>
    </source>
</reference>
<evidence type="ECO:0000313" key="6">
    <source>
        <dbReference type="EMBL" id="QAV21330.1"/>
    </source>
</evidence>
<organism evidence="6 7">
    <name type="scientific">Paenibacillus chitinolyticus</name>
    <dbReference type="NCBI Taxonomy" id="79263"/>
    <lineage>
        <taxon>Bacteria</taxon>
        <taxon>Bacillati</taxon>
        <taxon>Bacillota</taxon>
        <taxon>Bacilli</taxon>
        <taxon>Bacillales</taxon>
        <taxon>Paenibacillaceae</taxon>
        <taxon>Paenibacillus</taxon>
    </lineage>
</organism>
<proteinExistence type="predicted"/>
<dbReference type="GeneID" id="95378663"/>
<dbReference type="GO" id="GO:0003700">
    <property type="term" value="F:DNA-binding transcription factor activity"/>
    <property type="evidence" value="ECO:0007669"/>
    <property type="project" value="InterPro"/>
</dbReference>
<dbReference type="PANTHER" id="PTHR38445:SF6">
    <property type="entry name" value="GNTR-FAMILY TRANSCRIPTIONAL REGULATOR"/>
    <property type="match status" value="1"/>
</dbReference>
<reference evidence="5 8" key="2">
    <citation type="submission" date="2022-05" db="EMBL/GenBank/DDBJ databases">
        <title>Genome Sequencing of Bee-Associated Microbes.</title>
        <authorList>
            <person name="Dunlap C."/>
        </authorList>
    </citation>
    <scope>NUCLEOTIDE SEQUENCE [LARGE SCALE GENOMIC DNA]</scope>
    <source>
        <strain evidence="5 8">NRRL B-23120</strain>
    </source>
</reference>
<dbReference type="Proteomes" id="UP000288943">
    <property type="component" value="Chromosome"/>
</dbReference>
<dbReference type="SUPFAM" id="SSF46785">
    <property type="entry name" value="Winged helix' DNA-binding domain"/>
    <property type="match status" value="1"/>
</dbReference>
<keyword evidence="1" id="KW-0805">Transcription regulation</keyword>
<gene>
    <name evidence="5" type="ORF">M5X16_14905</name>
    <name evidence="6" type="ORF">PC41400_28135</name>
</gene>
<evidence type="ECO:0000256" key="1">
    <source>
        <dbReference type="ARBA" id="ARBA00023015"/>
    </source>
</evidence>
<protein>
    <submittedName>
        <fullName evidence="6">GntR family transcriptional regulator</fullName>
    </submittedName>
</protein>
<dbReference type="AlphaFoldDB" id="A0A410X401"/>
<accession>A0A410X401</accession>
<evidence type="ECO:0000313" key="5">
    <source>
        <dbReference type="EMBL" id="MCY9597063.1"/>
    </source>
</evidence>
<dbReference type="EMBL" id="JAMDMJ010000016">
    <property type="protein sequence ID" value="MCY9597063.1"/>
    <property type="molecule type" value="Genomic_DNA"/>
</dbReference>
<keyword evidence="2" id="KW-0238">DNA-binding</keyword>
<name>A0A410X401_9BACL</name>
<dbReference type="PROSITE" id="PS50949">
    <property type="entry name" value="HTH_GNTR"/>
    <property type="match status" value="1"/>
</dbReference>
<evidence type="ECO:0000313" key="8">
    <source>
        <dbReference type="Proteomes" id="UP001527202"/>
    </source>
</evidence>
<dbReference type="InterPro" id="IPR000524">
    <property type="entry name" value="Tscrpt_reg_HTH_GntR"/>
</dbReference>
<evidence type="ECO:0000256" key="2">
    <source>
        <dbReference type="ARBA" id="ARBA00023125"/>
    </source>
</evidence>
<dbReference type="Pfam" id="PF00392">
    <property type="entry name" value="GntR"/>
    <property type="match status" value="1"/>
</dbReference>
<keyword evidence="3" id="KW-0804">Transcription</keyword>
<dbReference type="InterPro" id="IPR036390">
    <property type="entry name" value="WH_DNA-bd_sf"/>
</dbReference>
<dbReference type="CDD" id="cd07377">
    <property type="entry name" value="WHTH_GntR"/>
    <property type="match status" value="1"/>
</dbReference>
<dbReference type="KEGG" id="pchi:PC41400_28135"/>
<dbReference type="RefSeq" id="WP_009671720.1">
    <property type="nucleotide sequence ID" value="NZ_BQWH01000005.1"/>
</dbReference>
<evidence type="ECO:0000313" key="7">
    <source>
        <dbReference type="Proteomes" id="UP000288943"/>
    </source>
</evidence>
<sequence>MPEQFSGSQPIYLQLVQRVCRQIIRKEFPPGGKLPSVRELAVQFGVNPNTVQRVNMELERMGIVESRRGQGMFVTEDESLLTRLRDELKEGELKRFAEEMRDLGYSNEQIIENVQKFLKLN</sequence>
<evidence type="ECO:0000259" key="4">
    <source>
        <dbReference type="PROSITE" id="PS50949"/>
    </source>
</evidence>
<dbReference type="EMBL" id="CP026520">
    <property type="protein sequence ID" value="QAV21330.1"/>
    <property type="molecule type" value="Genomic_DNA"/>
</dbReference>
<dbReference type="OrthoDB" id="362473at2"/>
<dbReference type="InterPro" id="IPR036388">
    <property type="entry name" value="WH-like_DNA-bd_sf"/>
</dbReference>
<keyword evidence="8" id="KW-1185">Reference proteome</keyword>
<dbReference type="SMART" id="SM00345">
    <property type="entry name" value="HTH_GNTR"/>
    <property type="match status" value="1"/>
</dbReference>
<feature type="domain" description="HTH gntR-type" evidence="4">
    <location>
        <begin position="9"/>
        <end position="77"/>
    </location>
</feature>
<evidence type="ECO:0000256" key="3">
    <source>
        <dbReference type="ARBA" id="ARBA00023163"/>
    </source>
</evidence>
<dbReference type="GO" id="GO:0003677">
    <property type="term" value="F:DNA binding"/>
    <property type="evidence" value="ECO:0007669"/>
    <property type="project" value="UniProtKB-KW"/>
</dbReference>
<dbReference type="Gene3D" id="1.10.10.10">
    <property type="entry name" value="Winged helix-like DNA-binding domain superfamily/Winged helix DNA-binding domain"/>
    <property type="match status" value="1"/>
</dbReference>
<dbReference type="Proteomes" id="UP001527202">
    <property type="component" value="Unassembled WGS sequence"/>
</dbReference>
<dbReference type="PANTHER" id="PTHR38445">
    <property type="entry name" value="HTH-TYPE TRANSCRIPTIONAL REPRESSOR YTRA"/>
    <property type="match status" value="1"/>
</dbReference>